<evidence type="ECO:0000313" key="1">
    <source>
        <dbReference type="EMBL" id="ODV69885.1"/>
    </source>
</evidence>
<dbReference type="InterPro" id="IPR024645">
    <property type="entry name" value="Mitochondr_Som1"/>
</dbReference>
<dbReference type="GeneID" id="30992857"/>
<sequence length="132" mass="15565">MAPPTPVYKRADIRSQYKEQLNNPEKYQCQLRSLVQHECTFKVSSNHNPPEIICLPFKRVFQRCLVPSVQKKDGKKTKGSKWINIEITDASTNSQIKKDDQRYGKEVQDFMNAEKEFREFMEKEWHATAEAR</sequence>
<reference evidence="2" key="1">
    <citation type="submission" date="2016-05" db="EMBL/GenBank/DDBJ databases">
        <title>Comparative genomics of biotechnologically important yeasts.</title>
        <authorList>
            <consortium name="DOE Joint Genome Institute"/>
            <person name="Riley R."/>
            <person name="Haridas S."/>
            <person name="Wolfe K.H."/>
            <person name="Lopes M.R."/>
            <person name="Hittinger C.T."/>
            <person name="Goker M."/>
            <person name="Salamov A."/>
            <person name="Wisecaver J."/>
            <person name="Long T.M."/>
            <person name="Aerts A.L."/>
            <person name="Barry K."/>
            <person name="Choi C."/>
            <person name="Clum A."/>
            <person name="Coughlan A.Y."/>
            <person name="Deshpande S."/>
            <person name="Douglass A.P."/>
            <person name="Hanson S.J."/>
            <person name="Klenk H.-P."/>
            <person name="Labutti K."/>
            <person name="Lapidus A."/>
            <person name="Lindquist E."/>
            <person name="Lipzen A."/>
            <person name="Meier-Kolthoff J.P."/>
            <person name="Ohm R.A."/>
            <person name="Otillar R.P."/>
            <person name="Pangilinan J."/>
            <person name="Peng Y."/>
            <person name="Rokas A."/>
            <person name="Rosa C.A."/>
            <person name="Scheuner C."/>
            <person name="Sibirny A.A."/>
            <person name="Slot J.C."/>
            <person name="Stielow J.B."/>
            <person name="Sun H."/>
            <person name="Kurtzman C.P."/>
            <person name="Blackwell M."/>
            <person name="Grigoriev I.V."/>
            <person name="Jeffries T.W."/>
        </authorList>
    </citation>
    <scope>NUCLEOTIDE SEQUENCE [LARGE SCALE GENOMIC DNA]</scope>
    <source>
        <strain evidence="2">NRRL Y-1933</strain>
    </source>
</reference>
<dbReference type="Proteomes" id="UP000095085">
    <property type="component" value="Unassembled WGS sequence"/>
</dbReference>
<evidence type="ECO:0000313" key="2">
    <source>
        <dbReference type="Proteomes" id="UP000095085"/>
    </source>
</evidence>
<dbReference type="AlphaFoldDB" id="A0A1E4RS45"/>
<name>A0A1E4RS45_9ASCO</name>
<accession>A0A1E4RS45</accession>
<dbReference type="RefSeq" id="XP_020078952.1">
    <property type="nucleotide sequence ID" value="XM_020218307.1"/>
</dbReference>
<dbReference type="GO" id="GO:0042720">
    <property type="term" value="C:mitochondrial inner membrane peptidase complex"/>
    <property type="evidence" value="ECO:0007669"/>
    <property type="project" value="InterPro"/>
</dbReference>
<dbReference type="EMBL" id="KV454538">
    <property type="protein sequence ID" value="ODV69885.1"/>
    <property type="molecule type" value="Genomic_DNA"/>
</dbReference>
<dbReference type="OrthoDB" id="3983163at2759"/>
<dbReference type="Pfam" id="PF11093">
    <property type="entry name" value="Mitochondr_Som1"/>
    <property type="match status" value="1"/>
</dbReference>
<keyword evidence="2" id="KW-1185">Reference proteome</keyword>
<protein>
    <submittedName>
        <fullName evidence="1">Uncharacterized protein</fullName>
    </submittedName>
</protein>
<proteinExistence type="predicted"/>
<dbReference type="STRING" id="984485.A0A1E4RS45"/>
<gene>
    <name evidence="1" type="ORF">HYPBUDRAFT_103873</name>
</gene>
<organism evidence="1 2">
    <name type="scientific">Hyphopichia burtonii NRRL Y-1933</name>
    <dbReference type="NCBI Taxonomy" id="984485"/>
    <lineage>
        <taxon>Eukaryota</taxon>
        <taxon>Fungi</taxon>
        <taxon>Dikarya</taxon>
        <taxon>Ascomycota</taxon>
        <taxon>Saccharomycotina</taxon>
        <taxon>Pichiomycetes</taxon>
        <taxon>Debaryomycetaceae</taxon>
        <taxon>Hyphopichia</taxon>
    </lineage>
</organism>